<protein>
    <submittedName>
        <fullName evidence="1">Uncharacterized protein</fullName>
    </submittedName>
</protein>
<accession>R0LZM7</accession>
<name>R0LZM7_ANAPL</name>
<dbReference type="EMBL" id="KB742540">
    <property type="protein sequence ID" value="EOB07290.1"/>
    <property type="molecule type" value="Genomic_DNA"/>
</dbReference>
<dbReference type="AlphaFoldDB" id="R0LZM7"/>
<sequence length="391" mass="42723">MKVYIQVVVDAFKSMAFGVLSSEGIGRNSSYIMNASFICEENIQKAQLLLLGKLVTKTVVGNLSEEAVGITSKDVWHQAHKPTWAVSGGCSGAHFWWYLYFLTRTQYLMEHVPEEKGEYWQMEATDCCFVRGRGTVNVVRGLQKNVVVKVFKYSAPVLLSSSIVPYPASCPCHTLRVQCLKHNVPLFKVADSMRCSVFVSGALNPGVTSGVKGKVKEMVSGTREASKSSLFSLKEVITRGCVTGKEVTSSKLPAKPASPPPPAIKHVIALQILLKDAFLAFLSERGRGTGQEHLNMPGSKCGACRGWFLAVVGVLRALVCAREGGSTASLLFSYTPVSGCSVRATGRCLQHVAGRRKYLSCKLLSEHSFGTRELKAADVRLKNKFLFYEPI</sequence>
<evidence type="ECO:0000313" key="1">
    <source>
        <dbReference type="EMBL" id="EOB07290.1"/>
    </source>
</evidence>
<dbReference type="Proteomes" id="UP000296049">
    <property type="component" value="Unassembled WGS sequence"/>
</dbReference>
<organism evidence="1 2">
    <name type="scientific">Anas platyrhynchos</name>
    <name type="common">Mallard</name>
    <name type="synonym">Anas boschas</name>
    <dbReference type="NCBI Taxonomy" id="8839"/>
    <lineage>
        <taxon>Eukaryota</taxon>
        <taxon>Metazoa</taxon>
        <taxon>Chordata</taxon>
        <taxon>Craniata</taxon>
        <taxon>Vertebrata</taxon>
        <taxon>Euteleostomi</taxon>
        <taxon>Archelosauria</taxon>
        <taxon>Archosauria</taxon>
        <taxon>Dinosauria</taxon>
        <taxon>Saurischia</taxon>
        <taxon>Theropoda</taxon>
        <taxon>Coelurosauria</taxon>
        <taxon>Aves</taxon>
        <taxon>Neognathae</taxon>
        <taxon>Galloanserae</taxon>
        <taxon>Anseriformes</taxon>
        <taxon>Anatidae</taxon>
        <taxon>Anatinae</taxon>
        <taxon>Anas</taxon>
    </lineage>
</organism>
<keyword evidence="2" id="KW-1185">Reference proteome</keyword>
<gene>
    <name evidence="1" type="ORF">Anapl_09060</name>
</gene>
<proteinExistence type="predicted"/>
<reference evidence="2" key="1">
    <citation type="journal article" date="2013" name="Nat. Genet.">
        <title>The duck genome and transcriptome provide insight into an avian influenza virus reservoir species.</title>
        <authorList>
            <person name="Huang Y."/>
            <person name="Li Y."/>
            <person name="Burt D.W."/>
            <person name="Chen H."/>
            <person name="Zhang Y."/>
            <person name="Qian W."/>
            <person name="Kim H."/>
            <person name="Gan S."/>
            <person name="Zhao Y."/>
            <person name="Li J."/>
            <person name="Yi K."/>
            <person name="Feng H."/>
            <person name="Zhu P."/>
            <person name="Li B."/>
            <person name="Liu Q."/>
            <person name="Fairley S."/>
            <person name="Magor K.E."/>
            <person name="Du Z."/>
            <person name="Hu X."/>
            <person name="Goodman L."/>
            <person name="Tafer H."/>
            <person name="Vignal A."/>
            <person name="Lee T."/>
            <person name="Kim K.W."/>
            <person name="Sheng Z."/>
            <person name="An Y."/>
            <person name="Searle S."/>
            <person name="Herrero J."/>
            <person name="Groenen M.A."/>
            <person name="Crooijmans R.P."/>
            <person name="Faraut T."/>
            <person name="Cai Q."/>
            <person name="Webster R.G."/>
            <person name="Aldridge J.R."/>
            <person name="Warren W.C."/>
            <person name="Bartschat S."/>
            <person name="Kehr S."/>
            <person name="Marz M."/>
            <person name="Stadler P.F."/>
            <person name="Smith J."/>
            <person name="Kraus R.H."/>
            <person name="Zhao Y."/>
            <person name="Ren L."/>
            <person name="Fei J."/>
            <person name="Morisson M."/>
            <person name="Kaiser P."/>
            <person name="Griffin D.K."/>
            <person name="Rao M."/>
            <person name="Pitel F."/>
            <person name="Wang J."/>
            <person name="Li N."/>
        </authorList>
    </citation>
    <scope>NUCLEOTIDE SEQUENCE [LARGE SCALE GENOMIC DNA]</scope>
</reference>
<evidence type="ECO:0000313" key="2">
    <source>
        <dbReference type="Proteomes" id="UP000296049"/>
    </source>
</evidence>